<name>A0A1I5TYQ8_9FIRM</name>
<evidence type="ECO:0000313" key="2">
    <source>
        <dbReference type="EMBL" id="SFP88200.1"/>
    </source>
</evidence>
<reference evidence="3" key="1">
    <citation type="submission" date="2016-10" db="EMBL/GenBank/DDBJ databases">
        <authorList>
            <person name="Varghese N."/>
            <person name="Submissions S."/>
        </authorList>
    </citation>
    <scope>NUCLEOTIDE SEQUENCE [LARGE SCALE GENOMIC DNA]</scope>
    <source>
        <strain evidence="3">P18</strain>
    </source>
</reference>
<keyword evidence="1" id="KW-0812">Transmembrane</keyword>
<sequence length="230" mass="24517">MTTQTDLIFGSIFTNGTITGATFLIATLCSLAIGIFIAFMYTIKNSYSKSFILTLSLLPAIVGVVIMMVNGNVGAGVAVAGAFSLVRFRSAPGSGKEIAIIFLAMAVGLATGMGYIGLAAIFAVIISVANLILSNCSFGEGANEEKTVKITVPESLDFEGIFDDIFERYTTKAELQEVKTSGMGSLYKLNYKVAMREKASTKGMIDEIRQRNGNLEITCSRPVAVKSDEL</sequence>
<evidence type="ECO:0000313" key="3">
    <source>
        <dbReference type="Proteomes" id="UP000182624"/>
    </source>
</evidence>
<keyword evidence="1" id="KW-0472">Membrane</keyword>
<dbReference type="InterPro" id="IPR032531">
    <property type="entry name" value="DUF4956"/>
</dbReference>
<dbReference type="RefSeq" id="WP_074887114.1">
    <property type="nucleotide sequence ID" value="NZ_FOXO01000010.1"/>
</dbReference>
<keyword evidence="1" id="KW-1133">Transmembrane helix</keyword>
<proteinExistence type="predicted"/>
<gene>
    <name evidence="2" type="ORF">SAMN04487928_110116</name>
</gene>
<dbReference type="AlphaFoldDB" id="A0A1I5TYQ8"/>
<dbReference type="OrthoDB" id="9803265at2"/>
<dbReference type="EMBL" id="FOXO01000010">
    <property type="protein sequence ID" value="SFP88200.1"/>
    <property type="molecule type" value="Genomic_DNA"/>
</dbReference>
<evidence type="ECO:0000256" key="1">
    <source>
        <dbReference type="SAM" id="Phobius"/>
    </source>
</evidence>
<organism evidence="2 3">
    <name type="scientific">Butyrivibrio proteoclasticus</name>
    <dbReference type="NCBI Taxonomy" id="43305"/>
    <lineage>
        <taxon>Bacteria</taxon>
        <taxon>Bacillati</taxon>
        <taxon>Bacillota</taxon>
        <taxon>Clostridia</taxon>
        <taxon>Lachnospirales</taxon>
        <taxon>Lachnospiraceae</taxon>
        <taxon>Butyrivibrio</taxon>
    </lineage>
</organism>
<feature type="transmembrane region" description="Helical" evidence="1">
    <location>
        <begin position="61"/>
        <end position="86"/>
    </location>
</feature>
<keyword evidence="3" id="KW-1185">Reference proteome</keyword>
<protein>
    <recommendedName>
        <fullName evidence="4">DUF4956 domain-containing protein</fullName>
    </recommendedName>
</protein>
<feature type="transmembrane region" description="Helical" evidence="1">
    <location>
        <begin position="98"/>
        <end position="126"/>
    </location>
</feature>
<evidence type="ECO:0008006" key="4">
    <source>
        <dbReference type="Google" id="ProtNLM"/>
    </source>
</evidence>
<feature type="transmembrane region" description="Helical" evidence="1">
    <location>
        <begin position="21"/>
        <end position="41"/>
    </location>
</feature>
<dbReference type="Proteomes" id="UP000182624">
    <property type="component" value="Unassembled WGS sequence"/>
</dbReference>
<accession>A0A1I5TYQ8</accession>
<dbReference type="Pfam" id="PF16316">
    <property type="entry name" value="DUF4956"/>
    <property type="match status" value="1"/>
</dbReference>